<dbReference type="GeneID" id="19161310"/>
<dbReference type="AlphaFoldDB" id="W9Y0R0"/>
<dbReference type="InterPro" id="IPR000228">
    <property type="entry name" value="RNA3'_term_phos_cyc"/>
</dbReference>
<dbReference type="EMBL" id="AMWN01000005">
    <property type="protein sequence ID" value="EXJ86073.1"/>
    <property type="molecule type" value="Genomic_DNA"/>
</dbReference>
<evidence type="ECO:0000259" key="2">
    <source>
        <dbReference type="Pfam" id="PF01137"/>
    </source>
</evidence>
<dbReference type="SUPFAM" id="SSF55205">
    <property type="entry name" value="EPT/RTPC-like"/>
    <property type="match status" value="1"/>
</dbReference>
<keyword evidence="4" id="KW-1185">Reference proteome</keyword>
<dbReference type="Proteomes" id="UP000019484">
    <property type="component" value="Unassembled WGS sequence"/>
</dbReference>
<dbReference type="InterPro" id="IPR023797">
    <property type="entry name" value="RNA3'_phos_cyclase_dom"/>
</dbReference>
<dbReference type="InterPro" id="IPR013792">
    <property type="entry name" value="RNA3'P_cycl/enolpyr_Trfase_a/b"/>
</dbReference>
<protein>
    <recommendedName>
        <fullName evidence="2">RNA 3'-terminal phosphate cyclase domain-containing protein</fullName>
    </recommendedName>
</protein>
<gene>
    <name evidence="3" type="ORF">A1O1_06442</name>
</gene>
<dbReference type="OrthoDB" id="25029at2759"/>
<feature type="compositionally biased region" description="Basic and acidic residues" evidence="1">
    <location>
        <begin position="391"/>
        <end position="405"/>
    </location>
</feature>
<evidence type="ECO:0000313" key="4">
    <source>
        <dbReference type="Proteomes" id="UP000019484"/>
    </source>
</evidence>
<dbReference type="HOGENOM" id="CLU_027882_3_0_1"/>
<feature type="compositionally biased region" description="Basic and acidic residues" evidence="1">
    <location>
        <begin position="53"/>
        <end position="63"/>
    </location>
</feature>
<accession>W9Y0R0</accession>
<dbReference type="eggNOG" id="KOG3980">
    <property type="taxonomic scope" value="Eukaryota"/>
</dbReference>
<comment type="caution">
    <text evidence="3">The sequence shown here is derived from an EMBL/GenBank/DDBJ whole genome shotgun (WGS) entry which is preliminary data.</text>
</comment>
<feature type="region of interest" description="Disordered" evidence="1">
    <location>
        <begin position="131"/>
        <end position="171"/>
    </location>
</feature>
<reference evidence="3 4" key="1">
    <citation type="submission" date="2013-03" db="EMBL/GenBank/DDBJ databases">
        <title>The Genome Sequence of Capronia coronata CBS 617.96.</title>
        <authorList>
            <consortium name="The Broad Institute Genomics Platform"/>
            <person name="Cuomo C."/>
            <person name="de Hoog S."/>
            <person name="Gorbushina A."/>
            <person name="Walker B."/>
            <person name="Young S.K."/>
            <person name="Zeng Q."/>
            <person name="Gargeya S."/>
            <person name="Fitzgerald M."/>
            <person name="Haas B."/>
            <person name="Abouelleil A."/>
            <person name="Allen A.W."/>
            <person name="Alvarado L."/>
            <person name="Arachchi H.M."/>
            <person name="Berlin A.M."/>
            <person name="Chapman S.B."/>
            <person name="Gainer-Dewar J."/>
            <person name="Goldberg J."/>
            <person name="Griggs A."/>
            <person name="Gujja S."/>
            <person name="Hansen M."/>
            <person name="Howarth C."/>
            <person name="Imamovic A."/>
            <person name="Ireland A."/>
            <person name="Larimer J."/>
            <person name="McCowan C."/>
            <person name="Murphy C."/>
            <person name="Pearson M."/>
            <person name="Poon T.W."/>
            <person name="Priest M."/>
            <person name="Roberts A."/>
            <person name="Saif S."/>
            <person name="Shea T."/>
            <person name="Sisk P."/>
            <person name="Sykes S."/>
            <person name="Wortman J."/>
            <person name="Nusbaum C."/>
            <person name="Birren B."/>
        </authorList>
    </citation>
    <scope>NUCLEOTIDE SEQUENCE [LARGE SCALE GENOMIC DNA]</scope>
    <source>
        <strain evidence="3 4">CBS 617.96</strain>
    </source>
</reference>
<dbReference type="Pfam" id="PF01137">
    <property type="entry name" value="RTC"/>
    <property type="match status" value="1"/>
</dbReference>
<dbReference type="InterPro" id="IPR037136">
    <property type="entry name" value="RNA3'_phos_cyclase_dom_sf"/>
</dbReference>
<dbReference type="STRING" id="1182541.W9Y0R0"/>
<feature type="region of interest" description="Disordered" evidence="1">
    <location>
        <begin position="39"/>
        <end position="63"/>
    </location>
</feature>
<dbReference type="GO" id="GO:0006396">
    <property type="term" value="P:RNA processing"/>
    <property type="evidence" value="ECO:0007669"/>
    <property type="project" value="InterPro"/>
</dbReference>
<sequence length="417" mass="45686">MLTLDGSTLEGGGQLVRVALSISAIEGIPVRITHIRANRASKRYPRSSHAGRQHREEQQQQKKTVEASLARGCLFLPRHASGSGDDGDGAAKTKKPAAAAVGGGLKESHLAALEWLAGKCGADVQGGEPYCHHHYQHQQPIPRKDGQKNGIPEDNGPENENENENENTPHKSCRFHLSPFHMQTRDTITQITMTIISGSSQTHALLESQLASSLRAIPCFSAPSLPITLHKSSGPASGDERRLYVLLVAHTVAGYRLGRDHLGSGRKIGTEADRRRLVSEVVGRLVREFVEECKPTRRECSEERHSASTHTPVSISSMDEFAEDQLVIFQALAEGRTSVHAHGGGVGTMSRGNGRSSLHTRTVRWVCQQMMGTVFDEMGGCEGRRPSGRRQAQDDNMDRSRRMRPDQGTPGQHHPEW</sequence>
<dbReference type="RefSeq" id="XP_007725511.1">
    <property type="nucleotide sequence ID" value="XM_007727321.1"/>
</dbReference>
<dbReference type="PANTHER" id="PTHR11096">
    <property type="entry name" value="RNA 3' TERMINAL PHOSPHATE CYCLASE"/>
    <property type="match status" value="1"/>
</dbReference>
<name>W9Y0R0_9EURO</name>
<dbReference type="Gene3D" id="3.65.10.20">
    <property type="entry name" value="RNA 3'-terminal phosphate cyclase domain"/>
    <property type="match status" value="2"/>
</dbReference>
<proteinExistence type="predicted"/>
<feature type="compositionally biased region" description="Acidic residues" evidence="1">
    <location>
        <begin position="155"/>
        <end position="165"/>
    </location>
</feature>
<dbReference type="GO" id="GO:0003963">
    <property type="term" value="F:RNA-3'-phosphate cyclase activity"/>
    <property type="evidence" value="ECO:0007669"/>
    <property type="project" value="TreeGrafter"/>
</dbReference>
<feature type="compositionally biased region" description="Basic residues" evidence="1">
    <location>
        <begin position="39"/>
        <end position="52"/>
    </location>
</feature>
<dbReference type="GO" id="GO:0005634">
    <property type="term" value="C:nucleus"/>
    <property type="evidence" value="ECO:0007669"/>
    <property type="project" value="TreeGrafter"/>
</dbReference>
<feature type="region of interest" description="Disordered" evidence="1">
    <location>
        <begin position="378"/>
        <end position="417"/>
    </location>
</feature>
<evidence type="ECO:0000256" key="1">
    <source>
        <dbReference type="SAM" id="MobiDB-lite"/>
    </source>
</evidence>
<organism evidence="3 4">
    <name type="scientific">Capronia coronata CBS 617.96</name>
    <dbReference type="NCBI Taxonomy" id="1182541"/>
    <lineage>
        <taxon>Eukaryota</taxon>
        <taxon>Fungi</taxon>
        <taxon>Dikarya</taxon>
        <taxon>Ascomycota</taxon>
        <taxon>Pezizomycotina</taxon>
        <taxon>Eurotiomycetes</taxon>
        <taxon>Chaetothyriomycetidae</taxon>
        <taxon>Chaetothyriales</taxon>
        <taxon>Herpotrichiellaceae</taxon>
        <taxon>Capronia</taxon>
    </lineage>
</organism>
<dbReference type="PANTHER" id="PTHR11096:SF0">
    <property type="entry name" value="RNA 3'-TERMINAL PHOSPHATE CYCLASE"/>
    <property type="match status" value="1"/>
</dbReference>
<feature type="domain" description="RNA 3'-terminal phosphate cyclase" evidence="2">
    <location>
        <begin position="9"/>
        <end position="41"/>
    </location>
</feature>
<evidence type="ECO:0000313" key="3">
    <source>
        <dbReference type="EMBL" id="EXJ86073.1"/>
    </source>
</evidence>